<accession>A0ABS5PSN6</accession>
<evidence type="ECO:0000259" key="4">
    <source>
        <dbReference type="PROSITE" id="PS50949"/>
    </source>
</evidence>
<keyword evidence="1" id="KW-0805">Transcription regulation</keyword>
<evidence type="ECO:0000256" key="3">
    <source>
        <dbReference type="ARBA" id="ARBA00023163"/>
    </source>
</evidence>
<protein>
    <submittedName>
        <fullName evidence="5">FadR family transcriptional regulator</fullName>
    </submittedName>
</protein>
<organism evidence="5 6">
    <name type="scientific">Fusibacter paucivorans</name>
    <dbReference type="NCBI Taxonomy" id="76009"/>
    <lineage>
        <taxon>Bacteria</taxon>
        <taxon>Bacillati</taxon>
        <taxon>Bacillota</taxon>
        <taxon>Clostridia</taxon>
        <taxon>Eubacteriales</taxon>
        <taxon>Eubacteriales Family XII. Incertae Sedis</taxon>
        <taxon>Fusibacter</taxon>
    </lineage>
</organism>
<reference evidence="5 6" key="1">
    <citation type="submission" date="2021-05" db="EMBL/GenBank/DDBJ databases">
        <title>Fusibacter ferrireducens sp. nov., an anaerobic, sulfur- and Fe-reducing bacterium isolated from the mangrove sediment.</title>
        <authorList>
            <person name="Qiu D."/>
        </authorList>
    </citation>
    <scope>NUCLEOTIDE SEQUENCE [LARGE SCALE GENOMIC DNA]</scope>
    <source>
        <strain evidence="5 6">DSM 12116</strain>
    </source>
</reference>
<comment type="caution">
    <text evidence="5">The sequence shown here is derived from an EMBL/GenBank/DDBJ whole genome shotgun (WGS) entry which is preliminary data.</text>
</comment>
<dbReference type="InterPro" id="IPR036388">
    <property type="entry name" value="WH-like_DNA-bd_sf"/>
</dbReference>
<dbReference type="PANTHER" id="PTHR43537:SF5">
    <property type="entry name" value="UXU OPERON TRANSCRIPTIONAL REGULATOR"/>
    <property type="match status" value="1"/>
</dbReference>
<proteinExistence type="predicted"/>
<dbReference type="InterPro" id="IPR036390">
    <property type="entry name" value="WH_DNA-bd_sf"/>
</dbReference>
<keyword evidence="2" id="KW-0238">DNA-binding</keyword>
<evidence type="ECO:0000313" key="5">
    <source>
        <dbReference type="EMBL" id="MBS7528179.1"/>
    </source>
</evidence>
<dbReference type="Gene3D" id="1.10.10.10">
    <property type="entry name" value="Winged helix-like DNA-binding domain superfamily/Winged helix DNA-binding domain"/>
    <property type="match status" value="1"/>
</dbReference>
<dbReference type="InterPro" id="IPR008920">
    <property type="entry name" value="TF_FadR/GntR_C"/>
</dbReference>
<gene>
    <name evidence="5" type="ORF">KHM83_15940</name>
</gene>
<keyword evidence="6" id="KW-1185">Reference proteome</keyword>
<dbReference type="Pfam" id="PF07729">
    <property type="entry name" value="FCD"/>
    <property type="match status" value="1"/>
</dbReference>
<dbReference type="Pfam" id="PF00392">
    <property type="entry name" value="GntR"/>
    <property type="match status" value="1"/>
</dbReference>
<dbReference type="PANTHER" id="PTHR43537">
    <property type="entry name" value="TRANSCRIPTIONAL REGULATOR, GNTR FAMILY"/>
    <property type="match status" value="1"/>
</dbReference>
<dbReference type="PROSITE" id="PS50949">
    <property type="entry name" value="HTH_GNTR"/>
    <property type="match status" value="1"/>
</dbReference>
<dbReference type="PRINTS" id="PR00035">
    <property type="entry name" value="HTHGNTR"/>
</dbReference>
<dbReference type="InterPro" id="IPR000524">
    <property type="entry name" value="Tscrpt_reg_HTH_GntR"/>
</dbReference>
<sequence length="241" mass="28039">MANAKQTKNIVHKNITDKIFFDLKERLEKKEWLPNDRLPSENELAQYFGASRMSVRMALHKLVALGMLEAKDGGGYFVLDFKFYNIVNHVSGMMLHNIDYDDFNQFRGLIETESLKILSGKNIRPKDLKTLILCCEKMAVAGKAKDKKTFAEADYEFHRQICKMSGNSMFVYSYDLIGSIFLEYLEQHYTVEKYPENQKIDLHDEDYYKKAVDFHAEIVNSIKSDNIEEAVKIVKKLTHML</sequence>
<dbReference type="CDD" id="cd07377">
    <property type="entry name" value="WHTH_GntR"/>
    <property type="match status" value="1"/>
</dbReference>
<evidence type="ECO:0000256" key="1">
    <source>
        <dbReference type="ARBA" id="ARBA00023015"/>
    </source>
</evidence>
<dbReference type="Gene3D" id="1.20.120.530">
    <property type="entry name" value="GntR ligand-binding domain-like"/>
    <property type="match status" value="1"/>
</dbReference>
<dbReference type="InterPro" id="IPR011711">
    <property type="entry name" value="GntR_C"/>
</dbReference>
<evidence type="ECO:0000313" key="6">
    <source>
        <dbReference type="Proteomes" id="UP000746471"/>
    </source>
</evidence>
<dbReference type="Proteomes" id="UP000746471">
    <property type="component" value="Unassembled WGS sequence"/>
</dbReference>
<dbReference type="SMART" id="SM00895">
    <property type="entry name" value="FCD"/>
    <property type="match status" value="1"/>
</dbReference>
<dbReference type="RefSeq" id="WP_213238040.1">
    <property type="nucleotide sequence ID" value="NZ_JAHBCL010000033.1"/>
</dbReference>
<dbReference type="SUPFAM" id="SSF48008">
    <property type="entry name" value="GntR ligand-binding domain-like"/>
    <property type="match status" value="1"/>
</dbReference>
<dbReference type="SUPFAM" id="SSF46785">
    <property type="entry name" value="Winged helix' DNA-binding domain"/>
    <property type="match status" value="1"/>
</dbReference>
<evidence type="ECO:0000256" key="2">
    <source>
        <dbReference type="ARBA" id="ARBA00023125"/>
    </source>
</evidence>
<keyword evidence="3" id="KW-0804">Transcription</keyword>
<dbReference type="EMBL" id="JAHBCL010000033">
    <property type="protein sequence ID" value="MBS7528179.1"/>
    <property type="molecule type" value="Genomic_DNA"/>
</dbReference>
<feature type="domain" description="HTH gntR-type" evidence="4">
    <location>
        <begin position="13"/>
        <end position="81"/>
    </location>
</feature>
<name>A0ABS5PSN6_9FIRM</name>
<dbReference type="SMART" id="SM00345">
    <property type="entry name" value="HTH_GNTR"/>
    <property type="match status" value="1"/>
</dbReference>